<accession>W6YI18</accession>
<name>W6YI18_COCC2</name>
<dbReference type="HOGENOM" id="CLU_1986793_0_0_1"/>
<protein>
    <submittedName>
        <fullName evidence="1">Uncharacterized protein</fullName>
    </submittedName>
</protein>
<sequence length="126" mass="13804">YRKHGHAAVLSSARFYIVKIFHPSVTIHFGAPCCVPSHALILCKSVARRVLRAYPGPLLADVGLFGLEFRAKTCNTARLNVMTSPIAMHRKLGVSLGKVVETSHVKRLSNHMSGGVLSSANHHRLR</sequence>
<evidence type="ECO:0000313" key="1">
    <source>
        <dbReference type="EMBL" id="EUC30986.1"/>
    </source>
</evidence>
<proteinExistence type="predicted"/>
<keyword evidence="2" id="KW-1185">Reference proteome</keyword>
<organism evidence="1 2">
    <name type="scientific">Cochliobolus carbonum (strain 26-R-13)</name>
    <name type="common">Maize leaf spot fungus</name>
    <name type="synonym">Bipolaris zeicola</name>
    <dbReference type="NCBI Taxonomy" id="930089"/>
    <lineage>
        <taxon>Eukaryota</taxon>
        <taxon>Fungi</taxon>
        <taxon>Dikarya</taxon>
        <taxon>Ascomycota</taxon>
        <taxon>Pezizomycotina</taxon>
        <taxon>Dothideomycetes</taxon>
        <taxon>Pleosporomycetidae</taxon>
        <taxon>Pleosporales</taxon>
        <taxon>Pleosporineae</taxon>
        <taxon>Pleosporaceae</taxon>
        <taxon>Bipolaris</taxon>
    </lineage>
</organism>
<reference evidence="1 2" key="1">
    <citation type="journal article" date="2013" name="PLoS Genet.">
        <title>Comparative genome structure, secondary metabolite, and effector coding capacity across Cochliobolus pathogens.</title>
        <authorList>
            <person name="Condon B.J."/>
            <person name="Leng Y."/>
            <person name="Wu D."/>
            <person name="Bushley K.E."/>
            <person name="Ohm R.A."/>
            <person name="Otillar R."/>
            <person name="Martin J."/>
            <person name="Schackwitz W."/>
            <person name="Grimwood J."/>
            <person name="MohdZainudin N."/>
            <person name="Xue C."/>
            <person name="Wang R."/>
            <person name="Manning V.A."/>
            <person name="Dhillon B."/>
            <person name="Tu Z.J."/>
            <person name="Steffenson B.J."/>
            <person name="Salamov A."/>
            <person name="Sun H."/>
            <person name="Lowry S."/>
            <person name="LaButti K."/>
            <person name="Han J."/>
            <person name="Copeland A."/>
            <person name="Lindquist E."/>
            <person name="Barry K."/>
            <person name="Schmutz J."/>
            <person name="Baker S.E."/>
            <person name="Ciuffetti L.M."/>
            <person name="Grigoriev I.V."/>
            <person name="Zhong S."/>
            <person name="Turgeon B.G."/>
        </authorList>
    </citation>
    <scope>NUCLEOTIDE SEQUENCE [LARGE SCALE GENOMIC DNA]</scope>
    <source>
        <strain evidence="1 2">26-R-13</strain>
    </source>
</reference>
<dbReference type="GeneID" id="19142568"/>
<feature type="non-terminal residue" evidence="1">
    <location>
        <position position="1"/>
    </location>
</feature>
<dbReference type="EMBL" id="KI964680">
    <property type="protein sequence ID" value="EUC30986.1"/>
    <property type="molecule type" value="Genomic_DNA"/>
</dbReference>
<gene>
    <name evidence="1" type="ORF">COCCADRAFT_102464</name>
</gene>
<evidence type="ECO:0000313" key="2">
    <source>
        <dbReference type="Proteomes" id="UP000053841"/>
    </source>
</evidence>
<dbReference type="RefSeq" id="XP_007714722.1">
    <property type="nucleotide sequence ID" value="XM_007716532.1"/>
</dbReference>
<dbReference type="Proteomes" id="UP000053841">
    <property type="component" value="Unassembled WGS sequence"/>
</dbReference>
<dbReference type="KEGG" id="bze:COCCADRAFT_102464"/>
<dbReference type="AlphaFoldDB" id="W6YI18"/>